<evidence type="ECO:0000313" key="6">
    <source>
        <dbReference type="Proteomes" id="UP001595711"/>
    </source>
</evidence>
<evidence type="ECO:0000259" key="4">
    <source>
        <dbReference type="Pfam" id="PF00700"/>
    </source>
</evidence>
<keyword evidence="5" id="KW-0282">Flagellum</keyword>
<evidence type="ECO:0000256" key="2">
    <source>
        <dbReference type="ARBA" id="ARBA00005709"/>
    </source>
</evidence>
<accession>A0ABV7VHM0</accession>
<proteinExistence type="inferred from homology"/>
<dbReference type="Proteomes" id="UP001595711">
    <property type="component" value="Unassembled WGS sequence"/>
</dbReference>
<dbReference type="InterPro" id="IPR046358">
    <property type="entry name" value="Flagellin_C"/>
</dbReference>
<keyword evidence="6" id="KW-1185">Reference proteome</keyword>
<dbReference type="EMBL" id="JBHRYJ010000003">
    <property type="protein sequence ID" value="MFC3676983.1"/>
    <property type="molecule type" value="Genomic_DNA"/>
</dbReference>
<dbReference type="SUPFAM" id="SSF64518">
    <property type="entry name" value="Phase 1 flagellin"/>
    <property type="match status" value="1"/>
</dbReference>
<keyword evidence="5" id="KW-0966">Cell projection</keyword>
<evidence type="ECO:0000256" key="1">
    <source>
        <dbReference type="ARBA" id="ARBA00004365"/>
    </source>
</evidence>
<name>A0ABV7VHM0_9PROT</name>
<keyword evidence="5" id="KW-0969">Cilium</keyword>
<organism evidence="5 6">
    <name type="scientific">Ferrovibrio xuzhouensis</name>
    <dbReference type="NCBI Taxonomy" id="1576914"/>
    <lineage>
        <taxon>Bacteria</taxon>
        <taxon>Pseudomonadati</taxon>
        <taxon>Pseudomonadota</taxon>
        <taxon>Alphaproteobacteria</taxon>
        <taxon>Rhodospirillales</taxon>
        <taxon>Rhodospirillaceae</taxon>
        <taxon>Ferrovibrio</taxon>
    </lineage>
</organism>
<dbReference type="Pfam" id="PF00700">
    <property type="entry name" value="Flagellin_C"/>
    <property type="match status" value="1"/>
</dbReference>
<evidence type="ECO:0000256" key="3">
    <source>
        <dbReference type="ARBA" id="ARBA00023143"/>
    </source>
</evidence>
<dbReference type="PANTHER" id="PTHR42792">
    <property type="entry name" value="FLAGELLIN"/>
    <property type="match status" value="1"/>
</dbReference>
<feature type="domain" description="Flagellin C-terminal" evidence="4">
    <location>
        <begin position="265"/>
        <end position="345"/>
    </location>
</feature>
<sequence>MVAVTGSSQLGRQLGLTRNISLLNVMLNQQTQQLSSGLKANGLVGVSSQAQQLGDLKSQLGTVQNYSSGVQTALNRVNLYSVTIENIIDLATNAQSMMIENRDPSFAATSAPAVQANSLLDQIGTLLQVKDGDRYLFSGTNYSNNPLGIAPLSSISTTYAAGAVPGTNYTTFTPAANAAAVPPAPYATAANYYLNTTGTVQGYFDSNQVQLYVDDGEQVSYGVSGAADGFQTLIDAVVRFRDASADVTTDPNNYQARVDDARNQLNTAISQLKSIASANGYNQQQLTEIQSQQANTVDTLKIRIGKIQDVDPAVVSTTITNLQTALQASYYVTNSLLNLSLINYLK</sequence>
<dbReference type="InterPro" id="IPR001492">
    <property type="entry name" value="Flagellin"/>
</dbReference>
<dbReference type="PANTHER" id="PTHR42792:SF1">
    <property type="entry name" value="FLAGELLAR HOOK-ASSOCIATED PROTEIN 3"/>
    <property type="match status" value="1"/>
</dbReference>
<protein>
    <submittedName>
        <fullName evidence="5">Flagellin</fullName>
    </submittedName>
</protein>
<comment type="caution">
    <text evidence="5">The sequence shown here is derived from an EMBL/GenBank/DDBJ whole genome shotgun (WGS) entry which is preliminary data.</text>
</comment>
<gene>
    <name evidence="5" type="ORF">ACFOOQ_15600</name>
</gene>
<dbReference type="RefSeq" id="WP_379728330.1">
    <property type="nucleotide sequence ID" value="NZ_JBHRYJ010000003.1"/>
</dbReference>
<dbReference type="Gene3D" id="1.20.1330.10">
    <property type="entry name" value="f41 fragment of flagellin, N-terminal domain"/>
    <property type="match status" value="1"/>
</dbReference>
<evidence type="ECO:0000313" key="5">
    <source>
        <dbReference type="EMBL" id="MFC3676983.1"/>
    </source>
</evidence>
<comment type="subcellular location">
    <subcellularLocation>
        <location evidence="1">Bacterial flagellum</location>
    </subcellularLocation>
</comment>
<comment type="similarity">
    <text evidence="2">Belongs to the bacterial flagellin family.</text>
</comment>
<keyword evidence="3" id="KW-0975">Bacterial flagellum</keyword>
<reference evidence="6" key="1">
    <citation type="journal article" date="2019" name="Int. J. Syst. Evol. Microbiol.">
        <title>The Global Catalogue of Microorganisms (GCM) 10K type strain sequencing project: providing services to taxonomists for standard genome sequencing and annotation.</title>
        <authorList>
            <consortium name="The Broad Institute Genomics Platform"/>
            <consortium name="The Broad Institute Genome Sequencing Center for Infectious Disease"/>
            <person name="Wu L."/>
            <person name="Ma J."/>
        </authorList>
    </citation>
    <scope>NUCLEOTIDE SEQUENCE [LARGE SCALE GENOMIC DNA]</scope>
    <source>
        <strain evidence="6">KCTC 42182</strain>
    </source>
</reference>